<sequence>MTYNPALGRNQAASPTPKPHAVGMGVRVRCASGEELTLQQLEQIEALDDAVFAALDGDATALDESVRLYRQTARDTHPAALDESREQYLKKAEAIVADYQAEPGGSLARTFAALEILTLVAE</sequence>
<dbReference type="OrthoDB" id="286096at2"/>
<name>A0A5C5VK58_9BACT</name>
<evidence type="ECO:0000313" key="2">
    <source>
        <dbReference type="EMBL" id="TWT38092.1"/>
    </source>
</evidence>
<dbReference type="Proteomes" id="UP000316714">
    <property type="component" value="Unassembled WGS sequence"/>
</dbReference>
<dbReference type="EMBL" id="SIHJ01000001">
    <property type="protein sequence ID" value="TWT38092.1"/>
    <property type="molecule type" value="Genomic_DNA"/>
</dbReference>
<evidence type="ECO:0000256" key="1">
    <source>
        <dbReference type="SAM" id="MobiDB-lite"/>
    </source>
</evidence>
<comment type="caution">
    <text evidence="2">The sequence shown here is derived from an EMBL/GenBank/DDBJ whole genome shotgun (WGS) entry which is preliminary data.</text>
</comment>
<accession>A0A5C5VK58</accession>
<evidence type="ECO:0000313" key="3">
    <source>
        <dbReference type="Proteomes" id="UP000316714"/>
    </source>
</evidence>
<proteinExistence type="predicted"/>
<organism evidence="2 3">
    <name type="scientific">Posidoniimonas corsicana</name>
    <dbReference type="NCBI Taxonomy" id="1938618"/>
    <lineage>
        <taxon>Bacteria</taxon>
        <taxon>Pseudomonadati</taxon>
        <taxon>Planctomycetota</taxon>
        <taxon>Planctomycetia</taxon>
        <taxon>Pirellulales</taxon>
        <taxon>Lacipirellulaceae</taxon>
        <taxon>Posidoniimonas</taxon>
    </lineage>
</organism>
<feature type="region of interest" description="Disordered" evidence="1">
    <location>
        <begin position="1"/>
        <end position="22"/>
    </location>
</feature>
<reference evidence="2 3" key="1">
    <citation type="submission" date="2019-02" db="EMBL/GenBank/DDBJ databases">
        <title>Deep-cultivation of Planctomycetes and their phenomic and genomic characterization uncovers novel biology.</title>
        <authorList>
            <person name="Wiegand S."/>
            <person name="Jogler M."/>
            <person name="Boedeker C."/>
            <person name="Pinto D."/>
            <person name="Vollmers J."/>
            <person name="Rivas-Marin E."/>
            <person name="Kohn T."/>
            <person name="Peeters S.H."/>
            <person name="Heuer A."/>
            <person name="Rast P."/>
            <person name="Oberbeckmann S."/>
            <person name="Bunk B."/>
            <person name="Jeske O."/>
            <person name="Meyerdierks A."/>
            <person name="Storesund J.E."/>
            <person name="Kallscheuer N."/>
            <person name="Luecker S."/>
            <person name="Lage O.M."/>
            <person name="Pohl T."/>
            <person name="Merkel B.J."/>
            <person name="Hornburger P."/>
            <person name="Mueller R.-W."/>
            <person name="Bruemmer F."/>
            <person name="Labrenz M."/>
            <person name="Spormann A.M."/>
            <person name="Op Den Camp H."/>
            <person name="Overmann J."/>
            <person name="Amann R."/>
            <person name="Jetten M.S.M."/>
            <person name="Mascher T."/>
            <person name="Medema M.H."/>
            <person name="Devos D.P."/>
            <person name="Kaster A.-K."/>
            <person name="Ovreas L."/>
            <person name="Rohde M."/>
            <person name="Galperin M.Y."/>
            <person name="Jogler C."/>
        </authorList>
    </citation>
    <scope>NUCLEOTIDE SEQUENCE [LARGE SCALE GENOMIC DNA]</scope>
    <source>
        <strain evidence="2 3">KOR34</strain>
    </source>
</reference>
<protein>
    <submittedName>
        <fullName evidence="2">Uncharacterized protein</fullName>
    </submittedName>
</protein>
<gene>
    <name evidence="2" type="ORF">KOR34_30600</name>
</gene>
<keyword evidence="3" id="KW-1185">Reference proteome</keyword>
<dbReference type="AlphaFoldDB" id="A0A5C5VK58"/>
<dbReference type="RefSeq" id="WP_146565381.1">
    <property type="nucleotide sequence ID" value="NZ_SIHJ01000001.1"/>
</dbReference>